<name>S7TTD5_DESML</name>
<feature type="coiled-coil region" evidence="6">
    <location>
        <begin position="131"/>
        <end position="158"/>
    </location>
</feature>
<keyword evidence="4" id="KW-1133">Transmembrane helix</keyword>
<keyword evidence="6" id="KW-0175">Coiled coil</keyword>
<evidence type="ECO:0000256" key="1">
    <source>
        <dbReference type="ARBA" id="ARBA00004167"/>
    </source>
</evidence>
<dbReference type="RefSeq" id="WP_020877168.1">
    <property type="nucleotide sequence ID" value="NZ_ATHJ01000084.1"/>
</dbReference>
<dbReference type="InterPro" id="IPR023353">
    <property type="entry name" value="LemA-like_dom_sf"/>
</dbReference>
<keyword evidence="3" id="KW-0812">Transmembrane</keyword>
<evidence type="ECO:0000313" key="9">
    <source>
        <dbReference type="Proteomes" id="UP000014977"/>
    </source>
</evidence>
<dbReference type="PATRIC" id="fig|1121405.3.peg.2045"/>
<evidence type="ECO:0000256" key="4">
    <source>
        <dbReference type="ARBA" id="ARBA00022989"/>
    </source>
</evidence>
<comment type="subcellular location">
    <subcellularLocation>
        <location evidence="1">Membrane</location>
        <topology evidence="1">Single-pass membrane protein</topology>
    </subcellularLocation>
</comment>
<dbReference type="PROSITE" id="PS51257">
    <property type="entry name" value="PROKAR_LIPOPROTEIN"/>
    <property type="match status" value="1"/>
</dbReference>
<gene>
    <name evidence="8" type="ORF">dsmv_2411</name>
</gene>
<dbReference type="AlphaFoldDB" id="S7TTD5"/>
<reference evidence="8 9" key="1">
    <citation type="journal article" date="2013" name="Genome Announc.">
        <title>Draft genome sequences for three mercury-methylating, sulfate-reducing bacteria.</title>
        <authorList>
            <person name="Brown S.D."/>
            <person name="Hurt R.A.Jr."/>
            <person name="Gilmour C.C."/>
            <person name="Elias D.A."/>
        </authorList>
    </citation>
    <scope>NUCLEOTIDE SEQUENCE [LARGE SCALE GENOMIC DNA]</scope>
    <source>
        <strain evidence="8 9">DSM 2059</strain>
    </source>
</reference>
<dbReference type="Pfam" id="PF04011">
    <property type="entry name" value="LemA"/>
    <property type="match status" value="1"/>
</dbReference>
<dbReference type="GO" id="GO:0016020">
    <property type="term" value="C:membrane"/>
    <property type="evidence" value="ECO:0007669"/>
    <property type="project" value="UniProtKB-SubCell"/>
</dbReference>
<evidence type="ECO:0000313" key="8">
    <source>
        <dbReference type="EMBL" id="EPR40276.1"/>
    </source>
</evidence>
<comment type="similarity">
    <text evidence="2">Belongs to the LemA family.</text>
</comment>
<protein>
    <submittedName>
        <fullName evidence="8">LemA family protein</fullName>
    </submittedName>
</protein>
<dbReference type="EMBL" id="ATHJ01000084">
    <property type="protein sequence ID" value="EPR40276.1"/>
    <property type="molecule type" value="Genomic_DNA"/>
</dbReference>
<dbReference type="eggNOG" id="COG1704">
    <property type="taxonomic scope" value="Bacteria"/>
</dbReference>
<evidence type="ECO:0000256" key="6">
    <source>
        <dbReference type="SAM" id="Coils"/>
    </source>
</evidence>
<dbReference type="InterPro" id="IPR007156">
    <property type="entry name" value="MamQ_LemA"/>
</dbReference>
<feature type="chain" id="PRO_5030177222" evidence="7">
    <location>
        <begin position="18"/>
        <end position="198"/>
    </location>
</feature>
<organism evidence="8 9">
    <name type="scientific">Desulfococcus multivorans DSM 2059</name>
    <dbReference type="NCBI Taxonomy" id="1121405"/>
    <lineage>
        <taxon>Bacteria</taxon>
        <taxon>Pseudomonadati</taxon>
        <taxon>Thermodesulfobacteriota</taxon>
        <taxon>Desulfobacteria</taxon>
        <taxon>Desulfobacterales</taxon>
        <taxon>Desulfococcaceae</taxon>
        <taxon>Desulfococcus</taxon>
    </lineage>
</organism>
<dbReference type="Proteomes" id="UP000014977">
    <property type="component" value="Unassembled WGS sequence"/>
</dbReference>
<dbReference type="PANTHER" id="PTHR34478">
    <property type="entry name" value="PROTEIN LEMA"/>
    <property type="match status" value="1"/>
</dbReference>
<feature type="signal peptide" evidence="7">
    <location>
        <begin position="1"/>
        <end position="17"/>
    </location>
</feature>
<dbReference type="STRING" id="897.B2D07_18365"/>
<evidence type="ECO:0000256" key="2">
    <source>
        <dbReference type="ARBA" id="ARBA00008854"/>
    </source>
</evidence>
<accession>S7TTD5</accession>
<evidence type="ECO:0000256" key="7">
    <source>
        <dbReference type="SAM" id="SignalP"/>
    </source>
</evidence>
<dbReference type="Gene3D" id="1.20.1440.20">
    <property type="entry name" value="LemA-like domain"/>
    <property type="match status" value="1"/>
</dbReference>
<dbReference type="SUPFAM" id="SSF140478">
    <property type="entry name" value="LemA-like"/>
    <property type="match status" value="1"/>
</dbReference>
<keyword evidence="5" id="KW-0472">Membrane</keyword>
<keyword evidence="9" id="KW-1185">Reference proteome</keyword>
<evidence type="ECO:0000256" key="3">
    <source>
        <dbReference type="ARBA" id="ARBA00022692"/>
    </source>
</evidence>
<proteinExistence type="inferred from homology"/>
<evidence type="ECO:0000256" key="5">
    <source>
        <dbReference type="ARBA" id="ARBA00023136"/>
    </source>
</evidence>
<dbReference type="PANTHER" id="PTHR34478:SF2">
    <property type="entry name" value="MEMBRANE PROTEIN"/>
    <property type="match status" value="1"/>
</dbReference>
<comment type="caution">
    <text evidence="8">The sequence shown here is derived from an EMBL/GenBank/DDBJ whole genome shotgun (WGS) entry which is preliminary data.</text>
</comment>
<keyword evidence="7" id="KW-0732">Signal</keyword>
<sequence length="198" mass="22273">MKRVSLVRIMLVLTAMATMTFTGCGYNTMQQQEEKVFKAWGDVEATLQRRADLIPNLVETVKGYAAHERETLEGVINARSKATSVKLSTDELSDPAAVERFQQSQGALSSALSRLMVVVERYPDLKANETFKDLQNQLEGTENRINVARQRYNAAVETFNSSIRSFPNSLTNSILLHLKRKEYIKADEAARTAPKVKF</sequence>
<dbReference type="OrthoDB" id="9804152at2"/>